<feature type="region of interest" description="Disordered" evidence="1">
    <location>
        <begin position="446"/>
        <end position="465"/>
    </location>
</feature>
<dbReference type="Proteomes" id="UP000515163">
    <property type="component" value="Unplaced"/>
</dbReference>
<dbReference type="KEGG" id="aten:116287193"/>
<dbReference type="OrthoDB" id="167398at2759"/>
<feature type="compositionally biased region" description="Polar residues" evidence="1">
    <location>
        <begin position="446"/>
        <end position="455"/>
    </location>
</feature>
<dbReference type="AlphaFoldDB" id="A0A6P8H218"/>
<protein>
    <submittedName>
        <fullName evidence="4">Protein DD3-3-like</fullName>
    </submittedName>
</protein>
<evidence type="ECO:0000313" key="4">
    <source>
        <dbReference type="RefSeq" id="XP_031549693.1"/>
    </source>
</evidence>
<gene>
    <name evidence="4" type="primary">LOC116287193</name>
</gene>
<organism evidence="3 4">
    <name type="scientific">Actinia tenebrosa</name>
    <name type="common">Australian red waratah sea anemone</name>
    <dbReference type="NCBI Taxonomy" id="6105"/>
    <lineage>
        <taxon>Eukaryota</taxon>
        <taxon>Metazoa</taxon>
        <taxon>Cnidaria</taxon>
        <taxon>Anthozoa</taxon>
        <taxon>Hexacorallia</taxon>
        <taxon>Actiniaria</taxon>
        <taxon>Actiniidae</taxon>
        <taxon>Actinia</taxon>
    </lineage>
</organism>
<accession>A0A6P8H218</accession>
<evidence type="ECO:0000256" key="1">
    <source>
        <dbReference type="SAM" id="MobiDB-lite"/>
    </source>
</evidence>
<evidence type="ECO:0000313" key="3">
    <source>
        <dbReference type="Proteomes" id="UP000515163"/>
    </source>
</evidence>
<dbReference type="PANTHER" id="PTHR35170:SF1">
    <property type="entry name" value="PROTEIN DD3-3"/>
    <property type="match status" value="1"/>
</dbReference>
<name>A0A6P8H218_ACTTE</name>
<feature type="signal peptide" evidence="2">
    <location>
        <begin position="1"/>
        <end position="16"/>
    </location>
</feature>
<sequence length="569" mass="66162">MSRFVVPLLLLSVVVADINLHNPRGGNNRFDEDTRERRNANRLFDSQNNNRGGHNVGGLYYYTGSHLQIQWTNQHSCNDRNNHCELVLQYMCGDLVRDGTTVSTIPENNKDCLNNNCTTDLRYGMHEDSDYYWNCKNRERNKGLFTADRNLRNRDTARFTRQNENGQRRGYECPEEKDYYPYWHPTPWRDIAIFTNNASRCDMYRRESENVKKRSKCVVSEGIQRTQKNFRIPNNKKDCEALRYLDQCTGNLTSGRWMQDRHHGLPPPECMQSIWSRDNHQGNTYGGEFMSYDWLVPDTPHEQCVFRIRYNITAGEYDGWDPAVNYRLNNGKIVYDKKYGLTNADAKARGYHYRNDPDVTIFKDAPGFKLKIQINTNQDARTFQDRSHTFSIRRRPSRLKGKLIHNVNVRGKRGNIVQVFPSTEYDFVPNIVTVAEGEYVHFQWTGSNSNPNNNAGEGRRGSDRHNVLPLADPVYSEGVSHAYTYGHWGRNYPKFLRNAPFLGLSRDDLISLAILKPQNFRGDLQQLDDTGPYFELGPRVVKGKGTYYYMSTRNNNFTNRSQKGKIVVI</sequence>
<reference evidence="4" key="1">
    <citation type="submission" date="2025-08" db="UniProtKB">
        <authorList>
            <consortium name="RefSeq"/>
        </authorList>
    </citation>
    <scope>IDENTIFICATION</scope>
    <source>
        <tissue evidence="4">Tentacle</tissue>
    </source>
</reference>
<keyword evidence="2" id="KW-0732">Signal</keyword>
<dbReference type="InParanoid" id="A0A6P8H218"/>
<keyword evidence="3" id="KW-1185">Reference proteome</keyword>
<dbReference type="InterPro" id="IPR053320">
    <property type="entry name" value="Protein_DD3-3_O-glyco"/>
</dbReference>
<dbReference type="PANTHER" id="PTHR35170">
    <property type="entry name" value="PROTEIN DD3-3"/>
    <property type="match status" value="1"/>
</dbReference>
<evidence type="ECO:0000256" key="2">
    <source>
        <dbReference type="SAM" id="SignalP"/>
    </source>
</evidence>
<proteinExistence type="predicted"/>
<feature type="chain" id="PRO_5027550488" evidence="2">
    <location>
        <begin position="17"/>
        <end position="569"/>
    </location>
</feature>
<dbReference type="RefSeq" id="XP_031549693.1">
    <property type="nucleotide sequence ID" value="XM_031693833.1"/>
</dbReference>
<dbReference type="GeneID" id="116287193"/>